<accession>A0A267GS64</accession>
<feature type="compositionally biased region" description="Low complexity" evidence="1">
    <location>
        <begin position="341"/>
        <end position="360"/>
    </location>
</feature>
<feature type="compositionally biased region" description="Low complexity" evidence="1">
    <location>
        <begin position="794"/>
        <end position="804"/>
    </location>
</feature>
<comment type="caution">
    <text evidence="3">The sequence shown here is derived from an EMBL/GenBank/DDBJ whole genome shotgun (WGS) entry which is preliminary data.</text>
</comment>
<dbReference type="OrthoDB" id="392925at2759"/>
<feature type="region of interest" description="Disordered" evidence="1">
    <location>
        <begin position="210"/>
        <end position="229"/>
    </location>
</feature>
<keyword evidence="4" id="KW-1185">Reference proteome</keyword>
<dbReference type="InterPro" id="IPR021869">
    <property type="entry name" value="RNase_Zc3h12_NYN"/>
</dbReference>
<dbReference type="GO" id="GO:0036464">
    <property type="term" value="C:cytoplasmic ribonucleoprotein granule"/>
    <property type="evidence" value="ECO:0007669"/>
    <property type="project" value="TreeGrafter"/>
</dbReference>
<dbReference type="PANTHER" id="PTHR12876">
    <property type="entry name" value="N4BP1-RELATED"/>
    <property type="match status" value="1"/>
</dbReference>
<protein>
    <recommendedName>
        <fullName evidence="2">RNase NYN domain-containing protein</fullName>
    </recommendedName>
</protein>
<dbReference type="Pfam" id="PF11977">
    <property type="entry name" value="RNase_Zc3h12a"/>
    <property type="match status" value="1"/>
</dbReference>
<gene>
    <name evidence="3" type="ORF">BOX15_Mlig015043g1</name>
</gene>
<dbReference type="Gene3D" id="3.40.50.11980">
    <property type="match status" value="1"/>
</dbReference>
<proteinExistence type="predicted"/>
<dbReference type="GO" id="GO:0004521">
    <property type="term" value="F:RNA endonuclease activity"/>
    <property type="evidence" value="ECO:0007669"/>
    <property type="project" value="TreeGrafter"/>
</dbReference>
<feature type="region of interest" description="Disordered" evidence="1">
    <location>
        <begin position="299"/>
        <end position="362"/>
    </location>
</feature>
<evidence type="ECO:0000259" key="2">
    <source>
        <dbReference type="Pfam" id="PF11977"/>
    </source>
</evidence>
<feature type="compositionally biased region" description="Polar residues" evidence="1">
    <location>
        <begin position="805"/>
        <end position="817"/>
    </location>
</feature>
<dbReference type="EMBL" id="NIVC01000173">
    <property type="protein sequence ID" value="PAA88860.1"/>
    <property type="molecule type" value="Genomic_DNA"/>
</dbReference>
<feature type="region of interest" description="Disordered" evidence="1">
    <location>
        <begin position="742"/>
        <end position="825"/>
    </location>
</feature>
<dbReference type="GO" id="GO:0003729">
    <property type="term" value="F:mRNA binding"/>
    <property type="evidence" value="ECO:0007669"/>
    <property type="project" value="TreeGrafter"/>
</dbReference>
<dbReference type="STRING" id="282301.A0A267GS64"/>
<dbReference type="PANTHER" id="PTHR12876:SF35">
    <property type="entry name" value="LD08718P-RELATED"/>
    <property type="match status" value="1"/>
</dbReference>
<dbReference type="InterPro" id="IPR051101">
    <property type="entry name" value="ZC3H12/N4BP1_RNase_Reg"/>
</dbReference>
<feature type="domain" description="RNase NYN" evidence="2">
    <location>
        <begin position="560"/>
        <end position="706"/>
    </location>
</feature>
<feature type="region of interest" description="Disordered" evidence="1">
    <location>
        <begin position="405"/>
        <end position="472"/>
    </location>
</feature>
<dbReference type="GO" id="GO:0005634">
    <property type="term" value="C:nucleus"/>
    <property type="evidence" value="ECO:0007669"/>
    <property type="project" value="TreeGrafter"/>
</dbReference>
<dbReference type="AlphaFoldDB" id="A0A267GS64"/>
<reference evidence="3 4" key="1">
    <citation type="submission" date="2017-06" db="EMBL/GenBank/DDBJ databases">
        <title>A platform for efficient transgenesis in Macrostomum lignano, a flatworm model organism for stem cell research.</title>
        <authorList>
            <person name="Berezikov E."/>
        </authorList>
    </citation>
    <scope>NUCLEOTIDE SEQUENCE [LARGE SCALE GENOMIC DNA]</scope>
    <source>
        <strain evidence="3">DV1</strain>
        <tissue evidence="3">Whole organism</tissue>
    </source>
</reference>
<evidence type="ECO:0000313" key="3">
    <source>
        <dbReference type="EMBL" id="PAA88860.1"/>
    </source>
</evidence>
<dbReference type="Proteomes" id="UP000215902">
    <property type="component" value="Unassembled WGS sequence"/>
</dbReference>
<name>A0A267GS64_9PLAT</name>
<evidence type="ECO:0000256" key="1">
    <source>
        <dbReference type="SAM" id="MobiDB-lite"/>
    </source>
</evidence>
<sequence length="868" mass="95741">LSVPNSHCEELSSEIIPYLVKFVKSVDIFFSDGPSSTPDDRQWVTCTGVGDNLQYAYNYVNLVCSVPPHSMFCKVSNRALAKLMSSHSSLRFLLEQNYRCHLKSQQTDKLDDPVGDFKVIGQQNDACKLVQALESIAKHCLHITGQIPREALEKTARSLIEQFGLNFEELVTESTVLTYAVFNWLTGAQHSLQPIGKGLPQLELCESMEADSSNSKTNTTGRLNVLSENISKRLGPPVAMETDEQPIAKRLGPAPGLAASTSGPSGPLVSGYLASATGAYSLLPTNDDGIARIFEASPPLRPLLPSNPRLNSTKQQPPQPRQRRKQPTPIVIDSPSPPSSPTTTTTATEANNSATNNIADRSIHIDIDDDEDDNSNLNRPSSTAAAAAAATSAAPEDDDDLMVVSIDRPSDQDPPAIPSSIPFARYGQTFGSTSTSAVRRPSPIRGPSPPTRSQAPSTGYLGHTAQQPQQQQQQQQQLQQQQQQQQLLQQQQQQQLQQQQQQQLQQQQQQQQQSRTMPLLPTPIGTVQQLSPEQARAACLASGRAYIPDKPPEGVDPSQLRTVVIDGPQCGFMYTGNRFFDPTGILVAVQWFLDKGHTDVTAFLSRKFYNRANEQRHILESLQQQHLLAITPSRHGVASYEDRFILDYAAQKDGVVVSNDNFRDLLSDEHTDEKQRKIITDRVITFCFARQVFMPAIDPLGPGKPTRDQLLSKVDLAPERATVPSSGSNSNFRNFVDLGRVSPTSRWRNSNNNKGGNNPGGYSDSAHGAAAGRSCSPAGAQNQQKQKQQKQKSKQQQQQQQQQQTRVASGSLLQNRPRSPECERKLEQQLSEMLPIERIRLLPDILAAYPDRREVDFFANKLMDANLN</sequence>
<organism evidence="3 4">
    <name type="scientific">Macrostomum lignano</name>
    <dbReference type="NCBI Taxonomy" id="282301"/>
    <lineage>
        <taxon>Eukaryota</taxon>
        <taxon>Metazoa</taxon>
        <taxon>Spiralia</taxon>
        <taxon>Lophotrochozoa</taxon>
        <taxon>Platyhelminthes</taxon>
        <taxon>Rhabditophora</taxon>
        <taxon>Macrostomorpha</taxon>
        <taxon>Macrostomida</taxon>
        <taxon>Macrostomidae</taxon>
        <taxon>Macrostomum</taxon>
    </lineage>
</organism>
<feature type="compositionally biased region" description="Low complexity" evidence="1">
    <location>
        <begin position="303"/>
        <end position="316"/>
    </location>
</feature>
<feature type="non-terminal residue" evidence="3">
    <location>
        <position position="1"/>
    </location>
</feature>
<evidence type="ECO:0000313" key="4">
    <source>
        <dbReference type="Proteomes" id="UP000215902"/>
    </source>
</evidence>